<dbReference type="AlphaFoldDB" id="W9HI35"/>
<evidence type="ECO:0000256" key="4">
    <source>
        <dbReference type="ARBA" id="ARBA00022833"/>
    </source>
</evidence>
<dbReference type="PANTHER" id="PTHR46481">
    <property type="entry name" value="ZINC FINGER BED DOMAIN-CONTAINING PROTEIN 4"/>
    <property type="match status" value="1"/>
</dbReference>
<organism evidence="9 10">
    <name type="scientific">Fusarium oxysporum NRRL 32931</name>
    <dbReference type="NCBI Taxonomy" id="660029"/>
    <lineage>
        <taxon>Eukaryota</taxon>
        <taxon>Fungi</taxon>
        <taxon>Dikarya</taxon>
        <taxon>Ascomycota</taxon>
        <taxon>Pezizomycotina</taxon>
        <taxon>Sordariomycetes</taxon>
        <taxon>Hypocreomycetidae</taxon>
        <taxon>Hypocreales</taxon>
        <taxon>Nectriaceae</taxon>
        <taxon>Fusarium</taxon>
        <taxon>Fusarium oxysporum species complex</taxon>
    </lineage>
</organism>
<evidence type="ECO:0000256" key="5">
    <source>
        <dbReference type="ARBA" id="ARBA00023242"/>
    </source>
</evidence>
<feature type="compositionally biased region" description="Polar residues" evidence="6">
    <location>
        <begin position="144"/>
        <end position="153"/>
    </location>
</feature>
<dbReference type="InterPro" id="IPR012337">
    <property type="entry name" value="RNaseH-like_sf"/>
</dbReference>
<keyword evidence="4" id="KW-0862">Zinc</keyword>
<comment type="subcellular location">
    <subcellularLocation>
        <location evidence="1">Nucleus</location>
    </subcellularLocation>
</comment>
<keyword evidence="2" id="KW-0479">Metal-binding</keyword>
<evidence type="ECO:0000313" key="9">
    <source>
        <dbReference type="EMBL" id="EWY79846.1"/>
    </source>
</evidence>
<dbReference type="Pfam" id="PF15456">
    <property type="entry name" value="Uds1"/>
    <property type="match status" value="1"/>
</dbReference>
<dbReference type="InterPro" id="IPR052035">
    <property type="entry name" value="ZnF_BED_domain_contain"/>
</dbReference>
<reference evidence="9 10" key="1">
    <citation type="submission" date="2011-06" db="EMBL/GenBank/DDBJ databases">
        <title>The Genome Sequence of Fusarium oxysporum FOSC 3-a.</title>
        <authorList>
            <consortium name="The Broad Institute Genome Sequencing Platform"/>
            <person name="Ma L.-J."/>
            <person name="Gale L.R."/>
            <person name="Schwartz D.C."/>
            <person name="Zhou S."/>
            <person name="Corby-Kistler H."/>
            <person name="Young S.K."/>
            <person name="Zeng Q."/>
            <person name="Gargeya S."/>
            <person name="Fitzgerald M."/>
            <person name="Haas B."/>
            <person name="Abouelleil A."/>
            <person name="Alvarado L."/>
            <person name="Arachchi H.M."/>
            <person name="Berlin A."/>
            <person name="Brown A."/>
            <person name="Chapman S.B."/>
            <person name="Chen Z."/>
            <person name="Dunbar C."/>
            <person name="Freedman E."/>
            <person name="Gearin G."/>
            <person name="Gellesch M."/>
            <person name="Goldberg J."/>
            <person name="Griggs A."/>
            <person name="Gujja S."/>
            <person name="Heiman D."/>
            <person name="Howarth C."/>
            <person name="Larson L."/>
            <person name="Lui A."/>
            <person name="MacDonald P.J.P."/>
            <person name="Mehta T."/>
            <person name="Montmayeur A."/>
            <person name="Murphy C."/>
            <person name="Neiman D."/>
            <person name="Pearson M."/>
            <person name="Priest M."/>
            <person name="Roberts A."/>
            <person name="Saif S."/>
            <person name="Shea T."/>
            <person name="Shenoy N."/>
            <person name="Sisk P."/>
            <person name="Stolte C."/>
            <person name="Sykes S."/>
            <person name="Wortman J."/>
            <person name="Nusbaum C."/>
            <person name="Birren B."/>
        </authorList>
    </citation>
    <scope>NUCLEOTIDE SEQUENCE [LARGE SCALE GENOMIC DNA]</scope>
    <source>
        <strain evidence="10">FOSC 3-a</strain>
    </source>
</reference>
<evidence type="ECO:0000256" key="3">
    <source>
        <dbReference type="ARBA" id="ARBA00022771"/>
    </source>
</evidence>
<keyword evidence="3" id="KW-0863">Zinc-finger</keyword>
<feature type="domain" description="Up-regulated during septation protein 1" evidence="8">
    <location>
        <begin position="261"/>
        <end position="340"/>
    </location>
</feature>
<dbReference type="Proteomes" id="UP000030753">
    <property type="component" value="Unassembled WGS sequence"/>
</dbReference>
<feature type="region of interest" description="Disordered" evidence="6">
    <location>
        <begin position="109"/>
        <end position="238"/>
    </location>
</feature>
<evidence type="ECO:0000259" key="8">
    <source>
        <dbReference type="Pfam" id="PF15456"/>
    </source>
</evidence>
<protein>
    <recommendedName>
        <fullName evidence="11">HAT C-terminal dimerisation domain-containing protein</fullName>
    </recommendedName>
</protein>
<dbReference type="GO" id="GO:0046983">
    <property type="term" value="F:protein dimerization activity"/>
    <property type="evidence" value="ECO:0007669"/>
    <property type="project" value="InterPro"/>
</dbReference>
<gene>
    <name evidence="9" type="ORF">FOYG_17023</name>
</gene>
<keyword evidence="5" id="KW-0539">Nucleus</keyword>
<feature type="domain" description="HAT C-terminal dimerisation" evidence="7">
    <location>
        <begin position="684"/>
        <end position="727"/>
    </location>
</feature>
<dbReference type="PANTHER" id="PTHR46481:SF10">
    <property type="entry name" value="ZINC FINGER BED DOMAIN-CONTAINING PROTEIN 39"/>
    <property type="match status" value="1"/>
</dbReference>
<dbReference type="OrthoDB" id="5062037at2759"/>
<accession>W9HI35</accession>
<evidence type="ECO:0000256" key="1">
    <source>
        <dbReference type="ARBA" id="ARBA00004123"/>
    </source>
</evidence>
<evidence type="ECO:0000259" key="7">
    <source>
        <dbReference type="Pfam" id="PF05699"/>
    </source>
</evidence>
<dbReference type="SUPFAM" id="SSF53098">
    <property type="entry name" value="Ribonuclease H-like"/>
    <property type="match status" value="1"/>
</dbReference>
<dbReference type="Pfam" id="PF05699">
    <property type="entry name" value="Dimer_Tnp_hAT"/>
    <property type="match status" value="1"/>
</dbReference>
<dbReference type="HOGENOM" id="CLU_280754_0_0_1"/>
<dbReference type="InterPro" id="IPR008906">
    <property type="entry name" value="HATC_C_dom"/>
</dbReference>
<proteinExistence type="predicted"/>
<evidence type="ECO:0000256" key="2">
    <source>
        <dbReference type="ARBA" id="ARBA00022723"/>
    </source>
</evidence>
<dbReference type="GO" id="GO:0005634">
    <property type="term" value="C:nucleus"/>
    <property type="evidence" value="ECO:0007669"/>
    <property type="project" value="UniProtKB-SubCell"/>
</dbReference>
<feature type="compositionally biased region" description="Polar residues" evidence="6">
    <location>
        <begin position="122"/>
        <end position="136"/>
    </location>
</feature>
<evidence type="ECO:0000256" key="6">
    <source>
        <dbReference type="SAM" id="MobiDB-lite"/>
    </source>
</evidence>
<dbReference type="InterPro" id="IPR029191">
    <property type="entry name" value="Uds1"/>
</dbReference>
<evidence type="ECO:0000313" key="10">
    <source>
        <dbReference type="Proteomes" id="UP000030753"/>
    </source>
</evidence>
<evidence type="ECO:0008006" key="11">
    <source>
        <dbReference type="Google" id="ProtNLM"/>
    </source>
</evidence>
<dbReference type="EMBL" id="JH717854">
    <property type="protein sequence ID" value="EWY79846.1"/>
    <property type="molecule type" value="Genomic_DNA"/>
</dbReference>
<name>W9HI35_FUSOX</name>
<feature type="region of interest" description="Disordered" evidence="6">
    <location>
        <begin position="751"/>
        <end position="777"/>
    </location>
</feature>
<sequence>MAHIAKYVVNINANHVTKPPSQSSNDLVRTQLPRQFKSFGKNQPMDTFLYTPNDGIGPQSQSLGKEAPQACPQGIVTASPKCLGPLCNPKSDAPLPLIQRLKSLNYFPTRNDYPRHGRINRSPPSRTASISRSSVPDLTAPKPASTNATSCGTPPTPVSAPLMESSAVPLKLRDGRYTPPTLTTEANSVPRGHRRSGLESSGTMSGGLPREGSDLGTNNGPFTQRSEPKRGKSSKQNAFKPLPIGLKQADASGQLEQSELTLLQKEAFDQVRRFEILKAADIETLSKELRHLDERTEYLRHTYNALRIGHRNLHSRICQYLRSSRNAKFGHELLLKREESKVLEEFELVQHNKLGYFLLDNASNNDKDVEELGRKFEWQEPAARRIRCFGHVLHLVATAMLFVHDTQALEDLDPDDFDEWIKRGPVGKLHNLVVWINRSNKATVILRRLQDDDLDKNYPGTLDVVLDNRTRWLSQYYMIERAIKLRRYLEELVDITIQSNRKLARSRSKIEKSRSSLPLCLEEDNLLTDADWEALNWFSNILAMFNSCLLRLEGDCQVRLRKGGVEAQYERAKTESADRPESSYLSACINSAWAKLNKYYTKLYETPIYYAATVFHPGIQWAFLTRAYSGREGWIDKARHLIQTLGRKTVRAREYDPFDSFQDEFKSYPNSEEESVADELERWQYTKQNTFSKHDNPLEYWSAKRFEYPRVAKMAIDVLSVPAMAAEFVLNRMINPLSSLASEVAEEDLPGYISSGSSSTHNSDSKSTSDGEDDDEMLCDAHHHVPRVHQIRLMSTTPPLVHWDEVITPEFKLRQIRQYEEYVARRIECSVASGMPLTPSVSHVNEKVRKAHTTLAINGITATQAMRMMKEKNLRRRVRDERTSVIANYGPIRVHDARLRVAKDDHNRLANQQAEEKRIHRKEVENEVIYMKRWLSSVRRILRVSLTELRVAEVHSGQPTYENQVKPFTAGNSWVKTDRRRSFSSSALMGQRYALHREMFAKHRKSFTEFNEARERKDIPLPEIFRFLWYPPFLLPFDYSYDIVKEALEFVAEERRRREGQKQLSLEADGVEIVDDGEEMDIDEGETIENNELIVGDNVHDKLMSQTSMCPKKSQPSK</sequence>
<feature type="compositionally biased region" description="Polar residues" evidence="6">
    <location>
        <begin position="215"/>
        <end position="225"/>
    </location>
</feature>
<dbReference type="GO" id="GO:0008270">
    <property type="term" value="F:zinc ion binding"/>
    <property type="evidence" value="ECO:0007669"/>
    <property type="project" value="UniProtKB-KW"/>
</dbReference>